<evidence type="ECO:0000256" key="2">
    <source>
        <dbReference type="ARBA" id="ARBA00023239"/>
    </source>
</evidence>
<protein>
    <submittedName>
        <fullName evidence="3">Cobalamin biosynthesis protein CbiX</fullName>
    </submittedName>
</protein>
<proteinExistence type="predicted"/>
<dbReference type="AlphaFoldDB" id="A0A4Z0BPX6"/>
<reference evidence="3 4" key="1">
    <citation type="submission" date="2019-03" db="EMBL/GenBank/DDBJ databases">
        <title>Ramlibacter henchirensis DSM 14656, whole genome shotgun sequence.</title>
        <authorList>
            <person name="Zhang X."/>
            <person name="Feng G."/>
            <person name="Zhu H."/>
        </authorList>
    </citation>
    <scope>NUCLEOTIDE SEQUENCE [LARGE SCALE GENOMIC DNA]</scope>
    <source>
        <strain evidence="3 4">DSM 14656</strain>
    </source>
</reference>
<dbReference type="CDD" id="cd03416">
    <property type="entry name" value="CbiX_SirB_N"/>
    <property type="match status" value="1"/>
</dbReference>
<dbReference type="PANTHER" id="PTHR33542:SF3">
    <property type="entry name" value="SIROHYDROCHLORIN FERROCHELATASE, CHLOROPLASTIC"/>
    <property type="match status" value="1"/>
</dbReference>
<dbReference type="InterPro" id="IPR050963">
    <property type="entry name" value="Sirohydro_Cobaltochel/CbiX"/>
</dbReference>
<evidence type="ECO:0000313" key="3">
    <source>
        <dbReference type="EMBL" id="TFZ00822.1"/>
    </source>
</evidence>
<dbReference type="Gene3D" id="3.40.50.1400">
    <property type="match status" value="1"/>
</dbReference>
<keyword evidence="4" id="KW-1185">Reference proteome</keyword>
<gene>
    <name evidence="3" type="ORF">EZ313_20480</name>
</gene>
<evidence type="ECO:0000256" key="1">
    <source>
        <dbReference type="ARBA" id="ARBA00022723"/>
    </source>
</evidence>
<organism evidence="3 4">
    <name type="scientific">Ramlibacter henchirensis</name>
    <dbReference type="NCBI Taxonomy" id="204072"/>
    <lineage>
        <taxon>Bacteria</taxon>
        <taxon>Pseudomonadati</taxon>
        <taxon>Pseudomonadota</taxon>
        <taxon>Betaproteobacteria</taxon>
        <taxon>Burkholderiales</taxon>
        <taxon>Comamonadaceae</taxon>
        <taxon>Ramlibacter</taxon>
    </lineage>
</organism>
<dbReference type="RefSeq" id="WP_135265160.1">
    <property type="nucleotide sequence ID" value="NZ_SMLM01000003.1"/>
</dbReference>
<dbReference type="Proteomes" id="UP000298180">
    <property type="component" value="Unassembled WGS sequence"/>
</dbReference>
<dbReference type="GO" id="GO:0046872">
    <property type="term" value="F:metal ion binding"/>
    <property type="evidence" value="ECO:0007669"/>
    <property type="project" value="UniProtKB-KW"/>
</dbReference>
<accession>A0A4Z0BPX6</accession>
<dbReference type="InterPro" id="IPR002762">
    <property type="entry name" value="CbiX-like"/>
</dbReference>
<comment type="caution">
    <text evidence="3">The sequence shown here is derived from an EMBL/GenBank/DDBJ whole genome shotgun (WGS) entry which is preliminary data.</text>
</comment>
<keyword evidence="1" id="KW-0479">Metal-binding</keyword>
<dbReference type="Pfam" id="PF01903">
    <property type="entry name" value="CbiX"/>
    <property type="match status" value="1"/>
</dbReference>
<dbReference type="OrthoDB" id="9797895at2"/>
<dbReference type="GO" id="GO:0016829">
    <property type="term" value="F:lyase activity"/>
    <property type="evidence" value="ECO:0007669"/>
    <property type="project" value="UniProtKB-KW"/>
</dbReference>
<evidence type="ECO:0000313" key="4">
    <source>
        <dbReference type="Proteomes" id="UP000298180"/>
    </source>
</evidence>
<dbReference type="EMBL" id="SMLM01000003">
    <property type="protein sequence ID" value="TFZ00822.1"/>
    <property type="molecule type" value="Genomic_DNA"/>
</dbReference>
<keyword evidence="2" id="KW-0456">Lyase</keyword>
<dbReference type="SUPFAM" id="SSF53800">
    <property type="entry name" value="Chelatase"/>
    <property type="match status" value="1"/>
</dbReference>
<dbReference type="PANTHER" id="PTHR33542">
    <property type="entry name" value="SIROHYDROCHLORIN FERROCHELATASE, CHLOROPLASTIC"/>
    <property type="match status" value="1"/>
</dbReference>
<sequence>MTRPAVILFGHGSRDPAWREPMDALALRISELSPDTAVICAFLELQAPDFAAAMTELARGGADRVTVLPMFLGVGKHARKDLPRLVEAARVAHPGVSVHLLPSVGERADVLDLLANAVLQADP</sequence>
<name>A0A4Z0BPX6_9BURK</name>